<protein>
    <recommendedName>
        <fullName evidence="5">Mesaconyl-C4 CoA hydratase</fullName>
    </recommendedName>
</protein>
<name>A0A8H6P543_9EURO</name>
<dbReference type="PANTHER" id="PTHR28152:SF2">
    <property type="entry name" value="N-TERMINAL OF MAOC-LIKE DEHYDRATASE DOMAIN-CONTAINING PROTEIN"/>
    <property type="match status" value="1"/>
</dbReference>
<dbReference type="PANTHER" id="PTHR28152">
    <property type="entry name" value="HYDROXYACYL-THIOESTER DEHYDRATASE TYPE 2, MITOCHONDRIAL"/>
    <property type="match status" value="1"/>
</dbReference>
<dbReference type="EMBL" id="JACBAF010002274">
    <property type="protein sequence ID" value="KAF7159565.1"/>
    <property type="molecule type" value="Genomic_DNA"/>
</dbReference>
<dbReference type="GO" id="GO:0005739">
    <property type="term" value="C:mitochondrion"/>
    <property type="evidence" value="ECO:0007669"/>
    <property type="project" value="TreeGrafter"/>
</dbReference>
<dbReference type="Gene3D" id="3.10.129.10">
    <property type="entry name" value="Hotdog Thioesterase"/>
    <property type="match status" value="1"/>
</dbReference>
<dbReference type="InterPro" id="IPR029069">
    <property type="entry name" value="HotDog_dom_sf"/>
</dbReference>
<evidence type="ECO:0000313" key="2">
    <source>
        <dbReference type="EMBL" id="KAF7117880.1"/>
    </source>
</evidence>
<evidence type="ECO:0000313" key="4">
    <source>
        <dbReference type="Proteomes" id="UP000630445"/>
    </source>
</evidence>
<dbReference type="EMBL" id="JACBAD010002080">
    <property type="protein sequence ID" value="KAF7117880.1"/>
    <property type="molecule type" value="Genomic_DNA"/>
</dbReference>
<dbReference type="Proteomes" id="UP000662466">
    <property type="component" value="Unassembled WGS sequence"/>
</dbReference>
<proteinExistence type="predicted"/>
<organism evidence="2 4">
    <name type="scientific">Aspergillus hiratsukae</name>
    <dbReference type="NCBI Taxonomy" id="1194566"/>
    <lineage>
        <taxon>Eukaryota</taxon>
        <taxon>Fungi</taxon>
        <taxon>Dikarya</taxon>
        <taxon>Ascomycota</taxon>
        <taxon>Pezizomycotina</taxon>
        <taxon>Eurotiomycetes</taxon>
        <taxon>Eurotiomycetidae</taxon>
        <taxon>Eurotiales</taxon>
        <taxon>Aspergillaceae</taxon>
        <taxon>Aspergillus</taxon>
        <taxon>Aspergillus subgen. Fumigati</taxon>
    </lineage>
</organism>
<dbReference type="AlphaFoldDB" id="A0A8H6P543"/>
<keyword evidence="4" id="KW-1185">Reference proteome</keyword>
<dbReference type="InterPro" id="IPR052741">
    <property type="entry name" value="Mitochondrial_HTD2"/>
</dbReference>
<evidence type="ECO:0008006" key="5">
    <source>
        <dbReference type="Google" id="ProtNLM"/>
    </source>
</evidence>
<evidence type="ECO:0000313" key="3">
    <source>
        <dbReference type="EMBL" id="KAF7159565.1"/>
    </source>
</evidence>
<dbReference type="SUPFAM" id="SSF54637">
    <property type="entry name" value="Thioesterase/thiol ester dehydrase-isomerase"/>
    <property type="match status" value="1"/>
</dbReference>
<dbReference type="FunFam" id="3.10.129.10:FF:000103">
    <property type="entry name" value="WGS project CABT00000000 data, contig 2.1"/>
    <property type="match status" value="1"/>
</dbReference>
<comment type="caution">
    <text evidence="2">The sequence shown here is derived from an EMBL/GenBank/DDBJ whole genome shotgun (WGS) entry which is preliminary data.</text>
</comment>
<reference evidence="2" key="1">
    <citation type="submission" date="2020-06" db="EMBL/GenBank/DDBJ databases">
        <title>Draft genome sequences of strains closely related to Aspergillus parafelis and Aspergillus hiratsukae.</title>
        <authorList>
            <person name="Dos Santos R.A.C."/>
            <person name="Rivero-Menendez O."/>
            <person name="Steenwyk J.L."/>
            <person name="Mead M.E."/>
            <person name="Goldman G.H."/>
            <person name="Alastruey-Izquierdo A."/>
            <person name="Rokas A."/>
        </authorList>
    </citation>
    <scope>NUCLEOTIDE SEQUENCE</scope>
    <source>
        <strain evidence="2">CNM-CM5793</strain>
        <strain evidence="3">CNM-CM6106</strain>
    </source>
</reference>
<feature type="region of interest" description="Disordered" evidence="1">
    <location>
        <begin position="213"/>
        <end position="234"/>
    </location>
</feature>
<sequence length="364" mass="40145">MSVRNCLACQSGRLLSRGYTPSARQFSVHRQLRSQSDSASSIATAFLSRFKSLGPQTRTQVLDSNQLQLLSLTLNRPTLYPNSPVLSASASLQQSTPLPAGYHLVYFTPAFLENELGADGTDSSYNPEPPFTRRMWAGGEVQWPRGSDGMPNPLRVGQEIQETTRVLSAEPKIVRKTGEEMIVVGVEKEFRNEHGVAVLDRRNWVFRKALSPSSSSSVSANLPDPITPSGPAFSKTSTVGNVHTRTMKQTAVTLFRFSALTFNPHKIHYLLPWARDVEGHRDIVVHGPLNLINILDLWRDTRTSATTSEGPELVLPQSISYRATNPLYAEEEYRIVLEDDGGVAKVQVIGPDGMTVAMKAEIKS</sequence>
<evidence type="ECO:0000256" key="1">
    <source>
        <dbReference type="SAM" id="MobiDB-lite"/>
    </source>
</evidence>
<dbReference type="Proteomes" id="UP000630445">
    <property type="component" value="Unassembled WGS sequence"/>
</dbReference>
<accession>A0A8H6P543</accession>
<gene>
    <name evidence="2" type="ORF">CNMCM5793_007211</name>
    <name evidence="3" type="ORF">CNMCM6106_006822</name>
</gene>
<dbReference type="GO" id="GO:0019171">
    <property type="term" value="F:(3R)-hydroxyacyl-[acyl-carrier-protein] dehydratase activity"/>
    <property type="evidence" value="ECO:0007669"/>
    <property type="project" value="TreeGrafter"/>
</dbReference>
<dbReference type="OrthoDB" id="3257538at2759"/>